<comment type="subcellular location">
    <subcellularLocation>
        <location evidence="15">Cell projection</location>
        <location evidence="15">Cilium</location>
        <location evidence="15">Flagellum membrane</location>
        <topology evidence="15">Single-pass type I membrane protein</topology>
    </subcellularLocation>
</comment>
<keyword evidence="8" id="KW-0744">Spermatogenesis</keyword>
<dbReference type="GO" id="GO:0048240">
    <property type="term" value="P:sperm capacitation"/>
    <property type="evidence" value="ECO:0007669"/>
    <property type="project" value="TreeGrafter"/>
</dbReference>
<dbReference type="AlphaFoldDB" id="A0A8M1KQ62"/>
<feature type="transmembrane region" description="Helical" evidence="19">
    <location>
        <begin position="655"/>
        <end position="673"/>
    </location>
</feature>
<dbReference type="InterPro" id="IPR028751">
    <property type="entry name" value="CATSPERD/E"/>
</dbReference>
<evidence type="ECO:0000256" key="13">
    <source>
        <dbReference type="ARBA" id="ARBA00023180"/>
    </source>
</evidence>
<evidence type="ECO:0000256" key="5">
    <source>
        <dbReference type="ARBA" id="ARBA00022729"/>
    </source>
</evidence>
<sequence>MNTNVFLRYHKDTAVLVRDYCDKQKALWMGNVIFYTDNTFEDASVPLVYEGQYNLDGNVSSAAFVPQSHLVVVIDGFAFLHLLNSPYWTQVQGQTHPVTDVSTLQCCIDEKDLNCKKISNTVLLYNKGSAMDNQEVFLSDNGGYSYITLPLTSSTKEFLGGIYTMPTISSMVALVVGEDKRFYFRHATPKDSSRLSDTYPLKDNLGEVQVIQVAGMRGHLVIWSPHMVLYSPNNGLVIVPVLEIGEENRSLPPPGLTVWGIATADTGVIAVITSDGVLYYGRLSLEAAVIKFPKNIINDMSSQLVPFFDKYGDFVMLQPAAMVYRAVPFQTFKINVQEQLSQTTPAVIPCPVERFSGNFDGKLFYIDVGGFVKMIVVYVPIPLCPFFPVATVTNAEALIATETIVEDGVTPEGYKTFRMDIDVRQLPEAGIPQKEVLSTVTVDLMERKLSCNNLNPQKAYVIIGCPPLRQIRVIRNTTACTRGTFTEEQLQDDFSYTIPKEVYDPELHFNPNMAKEDLTVKYSYTDFLCPMLVYHDIPWRPTFELWQGDTFVEIVKADFVMFEIHGMHNYRYLQTAKKCVSQPQDWNSMLANQINPDPNTAWTRRNYRRCNDYNGPPLTNPNAEYQVLNQQSKNRIVFSNYNGMYTFKAVVVDPTYSLCSLTTTFTVYVYGAFPARLMQSVVSTGIFIALFTVLLWIGYLLRQNSPLDFFHKRVTEHPTSQSDKHDG</sequence>
<evidence type="ECO:0000256" key="19">
    <source>
        <dbReference type="SAM" id="Phobius"/>
    </source>
</evidence>
<comment type="function">
    <text evidence="18">Auxiliary component of the CatSper complex, a complex involved in sperm cell hyperactivation. Sperm cell hyperactivation is needed for sperm motility which is essential late in the preparation of sperm for fertilization. Required for CATSPER1 stability before intraflagellar transport and/or incorporation of the CatSper complex channel into the flagellar membrane.</text>
</comment>
<keyword evidence="14" id="KW-0966">Cell projection</keyword>
<keyword evidence="3" id="KW-1003">Cell membrane</keyword>
<evidence type="ECO:0000256" key="18">
    <source>
        <dbReference type="ARBA" id="ARBA00046028"/>
    </source>
</evidence>
<dbReference type="PANTHER" id="PTHR33722:SF1">
    <property type="entry name" value="CATION CHANNEL SPERM-ASSOCIATED AUXILIARY SUBUNIT DELTA"/>
    <property type="match status" value="1"/>
</dbReference>
<dbReference type="GO" id="GO:0097228">
    <property type="term" value="C:sperm principal piece"/>
    <property type="evidence" value="ECO:0007669"/>
    <property type="project" value="TreeGrafter"/>
</dbReference>
<comment type="similarity">
    <text evidence="1">Belongs to the CATSPERD family.</text>
</comment>
<evidence type="ECO:0000313" key="24">
    <source>
        <dbReference type="RefSeq" id="XP_042563829.1"/>
    </source>
</evidence>
<feature type="domain" description="CATSPERD Ig-like" evidence="22">
    <location>
        <begin position="352"/>
        <end position="462"/>
    </location>
</feature>
<dbReference type="Proteomes" id="UP000515152">
    <property type="component" value="Chromosome 5"/>
</dbReference>
<dbReference type="GeneID" id="105903403"/>
<dbReference type="InterPro" id="IPR053813">
    <property type="entry name" value="CATSPERD_beta-prop"/>
</dbReference>
<reference evidence="24" key="1">
    <citation type="submission" date="2025-08" db="UniProtKB">
        <authorList>
            <consortium name="RefSeq"/>
        </authorList>
    </citation>
    <scope>IDENTIFICATION</scope>
</reference>
<dbReference type="InterPro" id="IPR053814">
    <property type="entry name" value="CATSPERD/E_C"/>
</dbReference>
<evidence type="ECO:0000256" key="2">
    <source>
        <dbReference type="ARBA" id="ARBA00022473"/>
    </source>
</evidence>
<feature type="domain" description="CATSPERD beta-propeller" evidence="20">
    <location>
        <begin position="6"/>
        <end position="321"/>
    </location>
</feature>
<evidence type="ECO:0000256" key="10">
    <source>
        <dbReference type="ARBA" id="ARBA00023069"/>
    </source>
</evidence>
<evidence type="ECO:0000256" key="17">
    <source>
        <dbReference type="ARBA" id="ARBA00041424"/>
    </source>
</evidence>
<dbReference type="RefSeq" id="XP_042563829.1">
    <property type="nucleotide sequence ID" value="XM_042707895.1"/>
</dbReference>
<keyword evidence="4 19" id="KW-0812">Transmembrane</keyword>
<accession>A0A8M1KQ62</accession>
<name>A0A8M1KQ62_CLUHA</name>
<keyword evidence="11 19" id="KW-0472">Membrane</keyword>
<evidence type="ECO:0000256" key="14">
    <source>
        <dbReference type="ARBA" id="ARBA00023273"/>
    </source>
</evidence>
<evidence type="ECO:0000259" key="21">
    <source>
        <dbReference type="Pfam" id="PF22850"/>
    </source>
</evidence>
<evidence type="ECO:0000256" key="3">
    <source>
        <dbReference type="ARBA" id="ARBA00022475"/>
    </source>
</evidence>
<evidence type="ECO:0000256" key="6">
    <source>
        <dbReference type="ARBA" id="ARBA00022782"/>
    </source>
</evidence>
<keyword evidence="2" id="KW-0217">Developmental protein</keyword>
<protein>
    <recommendedName>
        <fullName evidence="16">Cation channel sperm-associated auxiliary subunit delta</fullName>
    </recommendedName>
    <alternativeName>
        <fullName evidence="17">Transmembrane protein 146</fullName>
    </alternativeName>
</protein>
<proteinExistence type="inferred from homology"/>
<dbReference type="Pfam" id="PF15020">
    <property type="entry name" value="Beta-prop_CATSPERD"/>
    <property type="match status" value="1"/>
</dbReference>
<feature type="domain" description="CATSPERD/E C-terminal" evidence="21">
    <location>
        <begin position="493"/>
        <end position="702"/>
    </location>
</feature>
<dbReference type="GO" id="GO:0030317">
    <property type="term" value="P:flagellated sperm motility"/>
    <property type="evidence" value="ECO:0007669"/>
    <property type="project" value="TreeGrafter"/>
</dbReference>
<evidence type="ECO:0000256" key="15">
    <source>
        <dbReference type="ARBA" id="ARBA00037793"/>
    </source>
</evidence>
<dbReference type="PANTHER" id="PTHR33722">
    <property type="entry name" value="CATION CHANNEL SPERM-ASSOCIATED PROTEIN SUBUNIT DELTA-RELATED"/>
    <property type="match status" value="1"/>
</dbReference>
<gene>
    <name evidence="24" type="primary">LOC105903403</name>
</gene>
<dbReference type="Pfam" id="PF23747">
    <property type="entry name" value="Ig-like_CATSPERD"/>
    <property type="match status" value="1"/>
</dbReference>
<dbReference type="InterPro" id="IPR055451">
    <property type="entry name" value="Ig-like_CATSPERD"/>
</dbReference>
<evidence type="ECO:0000256" key="4">
    <source>
        <dbReference type="ARBA" id="ARBA00022692"/>
    </source>
</evidence>
<evidence type="ECO:0000259" key="22">
    <source>
        <dbReference type="Pfam" id="PF23747"/>
    </source>
</evidence>
<keyword evidence="10" id="KW-0969">Cilium</keyword>
<keyword evidence="13" id="KW-0325">Glycoprotein</keyword>
<evidence type="ECO:0000256" key="7">
    <source>
        <dbReference type="ARBA" id="ARBA00022846"/>
    </source>
</evidence>
<evidence type="ECO:0000259" key="20">
    <source>
        <dbReference type="Pfam" id="PF15020"/>
    </source>
</evidence>
<evidence type="ECO:0000313" key="23">
    <source>
        <dbReference type="Proteomes" id="UP000515152"/>
    </source>
</evidence>
<keyword evidence="12" id="KW-1015">Disulfide bond</keyword>
<evidence type="ECO:0000256" key="9">
    <source>
        <dbReference type="ARBA" id="ARBA00022989"/>
    </source>
</evidence>
<dbReference type="Pfam" id="PF22850">
    <property type="entry name" value="CATSPERD-E_C"/>
    <property type="match status" value="1"/>
</dbReference>
<evidence type="ECO:0000256" key="12">
    <source>
        <dbReference type="ARBA" id="ARBA00023157"/>
    </source>
</evidence>
<evidence type="ECO:0000256" key="11">
    <source>
        <dbReference type="ARBA" id="ARBA00023136"/>
    </source>
</evidence>
<feature type="transmembrane region" description="Helical" evidence="19">
    <location>
        <begin position="680"/>
        <end position="701"/>
    </location>
</feature>
<keyword evidence="7" id="KW-0282">Flagellum</keyword>
<dbReference type="OrthoDB" id="8646292at2759"/>
<keyword evidence="6" id="KW-0221">Differentiation</keyword>
<organism evidence="23 24">
    <name type="scientific">Clupea harengus</name>
    <name type="common">Atlantic herring</name>
    <dbReference type="NCBI Taxonomy" id="7950"/>
    <lineage>
        <taxon>Eukaryota</taxon>
        <taxon>Metazoa</taxon>
        <taxon>Chordata</taxon>
        <taxon>Craniata</taxon>
        <taxon>Vertebrata</taxon>
        <taxon>Euteleostomi</taxon>
        <taxon>Actinopterygii</taxon>
        <taxon>Neopterygii</taxon>
        <taxon>Teleostei</taxon>
        <taxon>Clupei</taxon>
        <taxon>Clupeiformes</taxon>
        <taxon>Clupeoidei</taxon>
        <taxon>Clupeidae</taxon>
        <taxon>Clupea</taxon>
    </lineage>
</organism>
<keyword evidence="23" id="KW-1185">Reference proteome</keyword>
<dbReference type="GO" id="GO:0036128">
    <property type="term" value="C:CatSper complex"/>
    <property type="evidence" value="ECO:0007669"/>
    <property type="project" value="InterPro"/>
</dbReference>
<keyword evidence="9 19" id="KW-1133">Transmembrane helix</keyword>
<keyword evidence="5" id="KW-0732">Signal</keyword>
<evidence type="ECO:0000256" key="8">
    <source>
        <dbReference type="ARBA" id="ARBA00022871"/>
    </source>
</evidence>
<evidence type="ECO:0000256" key="1">
    <source>
        <dbReference type="ARBA" id="ARBA00010246"/>
    </source>
</evidence>
<evidence type="ECO:0000256" key="16">
    <source>
        <dbReference type="ARBA" id="ARBA00040129"/>
    </source>
</evidence>